<keyword evidence="9 16" id="KW-0418">Kinase</keyword>
<proteinExistence type="predicted"/>
<dbReference type="Pfam" id="PF02518">
    <property type="entry name" value="HATPase_c"/>
    <property type="match status" value="1"/>
</dbReference>
<keyword evidence="12" id="KW-0902">Two-component regulatory system</keyword>
<evidence type="ECO:0000256" key="7">
    <source>
        <dbReference type="ARBA" id="ARBA00022692"/>
    </source>
</evidence>
<dbReference type="SUPFAM" id="SSF103190">
    <property type="entry name" value="Sensory domain-like"/>
    <property type="match status" value="1"/>
</dbReference>
<keyword evidence="17" id="KW-1185">Reference proteome</keyword>
<keyword evidence="8" id="KW-0547">Nucleotide-binding</keyword>
<feature type="transmembrane region" description="Helical" evidence="14">
    <location>
        <begin position="12"/>
        <end position="37"/>
    </location>
</feature>
<comment type="catalytic activity">
    <reaction evidence="1">
        <text>ATP + protein L-histidine = ADP + protein N-phospho-L-histidine.</text>
        <dbReference type="EC" id="2.7.13.3"/>
    </reaction>
</comment>
<evidence type="ECO:0000256" key="8">
    <source>
        <dbReference type="ARBA" id="ARBA00022741"/>
    </source>
</evidence>
<gene>
    <name evidence="16" type="ORF">HNP81_003494</name>
</gene>
<dbReference type="SUPFAM" id="SSF55890">
    <property type="entry name" value="Sporulation response regulatory protein Spo0B"/>
    <property type="match status" value="1"/>
</dbReference>
<dbReference type="Gene3D" id="3.30.565.10">
    <property type="entry name" value="Histidine kinase-like ATPase, C-terminal domain"/>
    <property type="match status" value="1"/>
</dbReference>
<dbReference type="GO" id="GO:0004673">
    <property type="term" value="F:protein histidine kinase activity"/>
    <property type="evidence" value="ECO:0007669"/>
    <property type="project" value="UniProtKB-EC"/>
</dbReference>
<dbReference type="Proteomes" id="UP000626697">
    <property type="component" value="Unassembled WGS sequence"/>
</dbReference>
<dbReference type="Pfam" id="PF17203">
    <property type="entry name" value="sCache_3_2"/>
    <property type="match status" value="1"/>
</dbReference>
<keyword evidence="5" id="KW-0597">Phosphoprotein</keyword>
<dbReference type="InterPro" id="IPR036890">
    <property type="entry name" value="HATPase_C_sf"/>
</dbReference>
<evidence type="ECO:0000256" key="13">
    <source>
        <dbReference type="ARBA" id="ARBA00023136"/>
    </source>
</evidence>
<dbReference type="Gene3D" id="1.10.287.130">
    <property type="match status" value="1"/>
</dbReference>
<dbReference type="EMBL" id="JACJHX010000012">
    <property type="protein sequence ID" value="MBA9028174.1"/>
    <property type="molecule type" value="Genomic_DNA"/>
</dbReference>
<dbReference type="InterPro" id="IPR016120">
    <property type="entry name" value="Sig_transdc_His_kin_SpoOB"/>
</dbReference>
<keyword evidence="11 14" id="KW-1133">Transmembrane helix</keyword>
<evidence type="ECO:0000256" key="1">
    <source>
        <dbReference type="ARBA" id="ARBA00000085"/>
    </source>
</evidence>
<evidence type="ECO:0000256" key="9">
    <source>
        <dbReference type="ARBA" id="ARBA00022777"/>
    </source>
</evidence>
<sequence length="529" mass="59392">MRKMLKQPRLLTQMIGFISIVVFFMVVSVSVIFSSMIDDITKESLGNQAMTVAMMTAQKEKIIQAFEEPNPALTIQPIAEEIRKSTGAGYVVIGNLESIRYSHQIEKNIGKMMGTSNREVFEDGASILYEGTGISGPAIKAKTPIYNKSGKVIGVSSVGFLTIEAEKRVNEYRLSLFKFSVFVILIGITGAIIIARRVKKLIFNLEPEEISFLFKEKEATIESIRDATVAVNQLYEVTSINKRAREVLKDDQIEKGRKIINRRLIMMIESVIYTKRSLINQKFLIGHHLYLVDAAPIMQKQQTSGAVLTIRPTSEIEQITEEISKIKSISDNIRAQNHEYLNKLNTIYGLITLEQYEEVRELITEEVKERQDIVVFLTSSVKDPFIAACLIGKINRSKELKVQLEIDKDSNLERVPSSLNTKLFVTVLGNIIDNAMEAASQFKGEEAYVKVSFTDFGSDIIFDVEDNGKGVPKEWQEVIFTEGFTTKDGENHGLGLAIVKNTIDFLQGEIYLSISDFGGARFTIAIPKK</sequence>
<organism evidence="16 17">
    <name type="scientific">Peribacillus huizhouensis</name>
    <dbReference type="NCBI Taxonomy" id="1501239"/>
    <lineage>
        <taxon>Bacteria</taxon>
        <taxon>Bacillati</taxon>
        <taxon>Bacillota</taxon>
        <taxon>Bacilli</taxon>
        <taxon>Bacillales</taxon>
        <taxon>Bacillaceae</taxon>
        <taxon>Peribacillus</taxon>
    </lineage>
</organism>
<dbReference type="PRINTS" id="PR00344">
    <property type="entry name" value="BCTRLSENSOR"/>
</dbReference>
<dbReference type="InterPro" id="IPR004358">
    <property type="entry name" value="Sig_transdc_His_kin-like_C"/>
</dbReference>
<name>A0ABR6CT07_9BACI</name>
<dbReference type="InterPro" id="IPR033463">
    <property type="entry name" value="sCache_3"/>
</dbReference>
<evidence type="ECO:0000256" key="10">
    <source>
        <dbReference type="ARBA" id="ARBA00022840"/>
    </source>
</evidence>
<evidence type="ECO:0000313" key="17">
    <source>
        <dbReference type="Proteomes" id="UP000626697"/>
    </source>
</evidence>
<comment type="caution">
    <text evidence="16">The sequence shown here is derived from an EMBL/GenBank/DDBJ whole genome shotgun (WGS) entry which is preliminary data.</text>
</comment>
<dbReference type="PROSITE" id="PS50109">
    <property type="entry name" value="HIS_KIN"/>
    <property type="match status" value="1"/>
</dbReference>
<dbReference type="InterPro" id="IPR005467">
    <property type="entry name" value="His_kinase_dom"/>
</dbReference>
<evidence type="ECO:0000256" key="5">
    <source>
        <dbReference type="ARBA" id="ARBA00022553"/>
    </source>
</evidence>
<dbReference type="SMART" id="SM00387">
    <property type="entry name" value="HATPase_c"/>
    <property type="match status" value="1"/>
</dbReference>
<dbReference type="InterPro" id="IPR050980">
    <property type="entry name" value="2C_sensor_his_kinase"/>
</dbReference>
<dbReference type="EC" id="2.7.13.3" evidence="3"/>
<accession>A0ABR6CT07</accession>
<keyword evidence="6 16" id="KW-0808">Transferase</keyword>
<evidence type="ECO:0000313" key="16">
    <source>
        <dbReference type="EMBL" id="MBA9028174.1"/>
    </source>
</evidence>
<evidence type="ECO:0000256" key="14">
    <source>
        <dbReference type="SAM" id="Phobius"/>
    </source>
</evidence>
<evidence type="ECO:0000256" key="3">
    <source>
        <dbReference type="ARBA" id="ARBA00012438"/>
    </source>
</evidence>
<evidence type="ECO:0000256" key="2">
    <source>
        <dbReference type="ARBA" id="ARBA00004651"/>
    </source>
</evidence>
<dbReference type="InterPro" id="IPR029151">
    <property type="entry name" value="Sensor-like_sf"/>
</dbReference>
<feature type="domain" description="Histidine kinase" evidence="15">
    <location>
        <begin position="335"/>
        <end position="529"/>
    </location>
</feature>
<comment type="subcellular location">
    <subcellularLocation>
        <location evidence="2">Cell membrane</location>
        <topology evidence="2">Multi-pass membrane protein</topology>
    </subcellularLocation>
</comment>
<evidence type="ECO:0000259" key="15">
    <source>
        <dbReference type="PROSITE" id="PS50109"/>
    </source>
</evidence>
<dbReference type="SUPFAM" id="SSF55874">
    <property type="entry name" value="ATPase domain of HSP90 chaperone/DNA topoisomerase II/histidine kinase"/>
    <property type="match status" value="1"/>
</dbReference>
<dbReference type="Gene3D" id="3.30.450.20">
    <property type="entry name" value="PAS domain"/>
    <property type="match status" value="2"/>
</dbReference>
<evidence type="ECO:0000256" key="11">
    <source>
        <dbReference type="ARBA" id="ARBA00022989"/>
    </source>
</evidence>
<protein>
    <recommendedName>
        <fullName evidence="3">histidine kinase</fullName>
        <ecNumber evidence="3">2.7.13.3</ecNumber>
    </recommendedName>
</protein>
<evidence type="ECO:0000256" key="6">
    <source>
        <dbReference type="ARBA" id="ARBA00022679"/>
    </source>
</evidence>
<dbReference type="Pfam" id="PF14689">
    <property type="entry name" value="SPOB_a"/>
    <property type="match status" value="1"/>
</dbReference>
<dbReference type="InterPro" id="IPR003594">
    <property type="entry name" value="HATPase_dom"/>
</dbReference>
<dbReference type="InterPro" id="IPR039506">
    <property type="entry name" value="SPOB_a"/>
</dbReference>
<feature type="transmembrane region" description="Helical" evidence="14">
    <location>
        <begin position="176"/>
        <end position="195"/>
    </location>
</feature>
<keyword evidence="13 14" id="KW-0472">Membrane</keyword>
<keyword evidence="4" id="KW-1003">Cell membrane</keyword>
<keyword evidence="7 14" id="KW-0812">Transmembrane</keyword>
<dbReference type="PANTHER" id="PTHR44936:SF10">
    <property type="entry name" value="SENSOR PROTEIN RSTB"/>
    <property type="match status" value="1"/>
</dbReference>
<evidence type="ECO:0000256" key="4">
    <source>
        <dbReference type="ARBA" id="ARBA00022475"/>
    </source>
</evidence>
<keyword evidence="10" id="KW-0067">ATP-binding</keyword>
<reference evidence="16 17" key="1">
    <citation type="submission" date="2020-08" db="EMBL/GenBank/DDBJ databases">
        <title>Genomic Encyclopedia of Type Strains, Phase IV (KMG-IV): sequencing the most valuable type-strain genomes for metagenomic binning, comparative biology and taxonomic classification.</title>
        <authorList>
            <person name="Goeker M."/>
        </authorList>
    </citation>
    <scope>NUCLEOTIDE SEQUENCE [LARGE SCALE GENOMIC DNA]</scope>
    <source>
        <strain evidence="16 17">DSM 105481</strain>
    </source>
</reference>
<dbReference type="PANTHER" id="PTHR44936">
    <property type="entry name" value="SENSOR PROTEIN CREC"/>
    <property type="match status" value="1"/>
</dbReference>
<evidence type="ECO:0000256" key="12">
    <source>
        <dbReference type="ARBA" id="ARBA00023012"/>
    </source>
</evidence>